<dbReference type="PANTHER" id="PTHR33116:SF70">
    <property type="entry name" value="NON-LTR RETROELEMENT REVERSE TRANSCRIPTASE-LIKE PROTEIN"/>
    <property type="match status" value="1"/>
</dbReference>
<reference evidence="1" key="1">
    <citation type="submission" date="2017-12" db="EMBL/GenBank/DDBJ databases">
        <authorList>
            <person name="Barbosa P."/>
            <person name="Usie A."/>
            <person name="Ramos A.M."/>
        </authorList>
    </citation>
    <scope>NUCLEOTIDE SEQUENCE</scope>
    <source>
        <strain evidence="1">HL8</strain>
        <tissue evidence="1">Leaves</tissue>
    </source>
</reference>
<name>A0AAW0MDU7_QUESU</name>
<evidence type="ECO:0000313" key="1">
    <source>
        <dbReference type="EMBL" id="KAK7861502.1"/>
    </source>
</evidence>
<protein>
    <submittedName>
        <fullName evidence="1">Ribonuclease h protein</fullName>
    </submittedName>
</protein>
<comment type="caution">
    <text evidence="1">The sequence shown here is derived from an EMBL/GenBank/DDBJ whole genome shotgun (WGS) entry which is preliminary data.</text>
</comment>
<dbReference type="AlphaFoldDB" id="A0AAW0MDU7"/>
<sequence>DIFLFAHANHQQAYILFNIFRASCNNSGQLFSSHKSKLFFSRNTPVQIQNDIVAQINIPIVEDLGKYLGLPILTSRKLNSSFSPLLERINSKVRLWQPKLLSMAGRLTLIKSVLSPILNYHMQTTLLPTAVIQRLEQALKGFLWGDTENQRHIHLLSWEKGKTTPKCQRFLHPINNGTSIALVLICLCLSLNKYRQLPSNFNVTQDKLIWSSHVETTIHLLRDCSFPRDLWLIFSSYHPTPNFFDTPIHQWCKTNIQTNITVNNISWYILFAFILWSIWLSRNSPRFEEFLDFVFQNCSKEQIFEMDGNRIVGFQIYIGRLFMELVRKVLGFYLRNQQPNYTVIGDLYNSVRFSPQQRNVSLTSDRLSYGNQQKEHGILCDVMHSKKSIENL</sequence>
<accession>A0AAW0MDU7</accession>
<feature type="non-terminal residue" evidence="1">
    <location>
        <position position="1"/>
    </location>
</feature>
<organism evidence="1">
    <name type="scientific">Quercus suber</name>
    <name type="common">Cork oak</name>
    <dbReference type="NCBI Taxonomy" id="58331"/>
    <lineage>
        <taxon>Eukaryota</taxon>
        <taxon>Viridiplantae</taxon>
        <taxon>Streptophyta</taxon>
        <taxon>Embryophyta</taxon>
        <taxon>Tracheophyta</taxon>
        <taxon>Spermatophyta</taxon>
        <taxon>Magnoliopsida</taxon>
        <taxon>eudicotyledons</taxon>
        <taxon>Gunneridae</taxon>
        <taxon>Pentapetalae</taxon>
        <taxon>rosids</taxon>
        <taxon>fabids</taxon>
        <taxon>Fagales</taxon>
        <taxon>Fagaceae</taxon>
        <taxon>Quercus</taxon>
    </lineage>
</organism>
<reference evidence="1" key="2">
    <citation type="journal article" date="2018" name="Sci. Data">
        <title>The draft genome sequence of cork oak.</title>
        <authorList>
            <person name="Ramos A.M."/>
            <person name="Usie A."/>
            <person name="Barbosa P."/>
            <person name="Barros P.M."/>
            <person name="Capote T."/>
            <person name="Chaves I."/>
            <person name="Simoes F."/>
            <person name="Abreu I."/>
            <person name="Carrasquinho I."/>
            <person name="Faro C."/>
            <person name="Guimaraes J.B."/>
            <person name="Mendonca D."/>
            <person name="Nobrega F."/>
            <person name="Rodrigues L."/>
            <person name="Saibo N.J.M."/>
            <person name="Varela M.C."/>
            <person name="Egas C."/>
            <person name="Matos J."/>
            <person name="Miguel C.M."/>
            <person name="Oliveira M.M."/>
            <person name="Ricardo C.P."/>
            <person name="Goncalves S."/>
        </authorList>
    </citation>
    <scope>NUCLEOTIDE SEQUENCE [LARGE SCALE GENOMIC DNA]</scope>
    <source>
        <strain evidence="1">HL8</strain>
    </source>
</reference>
<dbReference type="EMBL" id="PKMF04000001">
    <property type="protein sequence ID" value="KAK7861502.1"/>
    <property type="molecule type" value="Genomic_DNA"/>
</dbReference>
<gene>
    <name evidence="1" type="ORF">CFP56_000224</name>
</gene>
<reference evidence="1" key="3">
    <citation type="submission" date="2023-07" db="EMBL/GenBank/DDBJ databases">
        <title>An improved reference 1 genome and first organelle genomes of Quercus suber.</title>
        <authorList>
            <consortium name="Genosuber Consortium"/>
            <person name="Usie A."/>
            <person name="Serra O."/>
            <person name="Barros P."/>
        </authorList>
    </citation>
    <scope>NUCLEOTIDE SEQUENCE</scope>
    <source>
        <strain evidence="1">HL8</strain>
        <tissue evidence="1">Leaves</tissue>
    </source>
</reference>
<proteinExistence type="predicted"/>
<dbReference type="PANTHER" id="PTHR33116">
    <property type="entry name" value="REVERSE TRANSCRIPTASE ZINC-BINDING DOMAIN-CONTAINING PROTEIN-RELATED-RELATED"/>
    <property type="match status" value="1"/>
</dbReference>